<dbReference type="InterPro" id="IPR003140">
    <property type="entry name" value="PLipase/COase/thioEstase"/>
</dbReference>
<comment type="similarity">
    <text evidence="1">Belongs to the AB hydrolase superfamily. AB hydrolase 2 family.</text>
</comment>
<dbReference type="GO" id="GO:0008474">
    <property type="term" value="F:palmitoyl-(protein) hydrolase activity"/>
    <property type="evidence" value="ECO:0007669"/>
    <property type="project" value="TreeGrafter"/>
</dbReference>
<dbReference type="EMBL" id="JAULSU010000002">
    <property type="protein sequence ID" value="KAK0626322.1"/>
    <property type="molecule type" value="Genomic_DNA"/>
</dbReference>
<gene>
    <name evidence="3" type="ORF">B0T14DRAFT_562239</name>
</gene>
<dbReference type="Gene3D" id="3.40.50.1820">
    <property type="entry name" value="alpha/beta hydrolase"/>
    <property type="match status" value="1"/>
</dbReference>
<name>A0AA39X3J9_9PEZI</name>
<comment type="caution">
    <text evidence="3">The sequence shown here is derived from an EMBL/GenBank/DDBJ whole genome shotgun (WGS) entry which is preliminary data.</text>
</comment>
<evidence type="ECO:0000256" key="1">
    <source>
        <dbReference type="ARBA" id="ARBA00006499"/>
    </source>
</evidence>
<evidence type="ECO:0000313" key="4">
    <source>
        <dbReference type="Proteomes" id="UP001175000"/>
    </source>
</evidence>
<dbReference type="PANTHER" id="PTHR10655:SF67">
    <property type="entry name" value="PHOSPHOLIPASE_CARBOXYLESTERASE SUPERFAMILY (AFU_ORTHOLOGUE AFUA_5G09340)"/>
    <property type="match status" value="1"/>
</dbReference>
<dbReference type="GO" id="GO:0005737">
    <property type="term" value="C:cytoplasm"/>
    <property type="evidence" value="ECO:0007669"/>
    <property type="project" value="TreeGrafter"/>
</dbReference>
<evidence type="ECO:0000259" key="2">
    <source>
        <dbReference type="Pfam" id="PF02230"/>
    </source>
</evidence>
<dbReference type="Pfam" id="PF02230">
    <property type="entry name" value="Abhydrolase_2"/>
    <property type="match status" value="1"/>
</dbReference>
<dbReference type="PANTHER" id="PTHR10655">
    <property type="entry name" value="LYSOPHOSPHOLIPASE-RELATED"/>
    <property type="match status" value="1"/>
</dbReference>
<accession>A0AA39X3J9</accession>
<dbReference type="AlphaFoldDB" id="A0AA39X3J9"/>
<proteinExistence type="inferred from homology"/>
<dbReference type="SUPFAM" id="SSF53474">
    <property type="entry name" value="alpha/beta-Hydrolases"/>
    <property type="match status" value="1"/>
</dbReference>
<feature type="domain" description="Phospholipase/carboxylesterase/thioesterase" evidence="2">
    <location>
        <begin position="26"/>
        <end position="152"/>
    </location>
</feature>
<evidence type="ECO:0000313" key="3">
    <source>
        <dbReference type="EMBL" id="KAK0626322.1"/>
    </source>
</evidence>
<dbReference type="GO" id="GO:0052689">
    <property type="term" value="F:carboxylic ester hydrolase activity"/>
    <property type="evidence" value="ECO:0007669"/>
    <property type="project" value="TreeGrafter"/>
</dbReference>
<sequence length="268" mass="28220">MPPRVPTPSDFTSLSPLTVSLTFPSPPESTTAILILFHGLGDSETPFSNFAKNLSLPGVLAISVRGVSPLPPALLGLGPGDGPARNFHWGDDLRAGSSGDVLEEDVGFKTATREVLGRLVKGVLVEKLGWETRDILLFGFGQGGSFALGLASLVREGLNVVAGGRVVEVGAEGGKEFKGVVSVGGGLLGSTVPTTAGTGKKEKSRTKALVLCGRESESVDGFAEGVLNEEFESVKVVRWKRPDDGMPGSREEVLPMMEFFAERLRSGW</sequence>
<dbReference type="InterPro" id="IPR050565">
    <property type="entry name" value="LYPA1-2/EST-like"/>
</dbReference>
<reference evidence="3" key="1">
    <citation type="submission" date="2023-06" db="EMBL/GenBank/DDBJ databases">
        <title>Genome-scale phylogeny and comparative genomics of the fungal order Sordariales.</title>
        <authorList>
            <consortium name="Lawrence Berkeley National Laboratory"/>
            <person name="Hensen N."/>
            <person name="Bonometti L."/>
            <person name="Westerberg I."/>
            <person name="Brannstrom I.O."/>
            <person name="Guillou S."/>
            <person name="Cros-Aarteil S."/>
            <person name="Calhoun S."/>
            <person name="Haridas S."/>
            <person name="Kuo A."/>
            <person name="Mondo S."/>
            <person name="Pangilinan J."/>
            <person name="Riley R."/>
            <person name="Labutti K."/>
            <person name="Andreopoulos B."/>
            <person name="Lipzen A."/>
            <person name="Chen C."/>
            <person name="Yanf M."/>
            <person name="Daum C."/>
            <person name="Ng V."/>
            <person name="Clum A."/>
            <person name="Steindorff A."/>
            <person name="Ohm R."/>
            <person name="Martin F."/>
            <person name="Silar P."/>
            <person name="Natvig D."/>
            <person name="Lalanne C."/>
            <person name="Gautier V."/>
            <person name="Ament-Velasquez S.L."/>
            <person name="Kruys A."/>
            <person name="Hutchinson M.I."/>
            <person name="Powell A.J."/>
            <person name="Barry K."/>
            <person name="Miller A.N."/>
            <person name="Grigoriev I.V."/>
            <person name="Debuchy R."/>
            <person name="Gladieux P."/>
            <person name="Thoren M.H."/>
            <person name="Johannesson H."/>
        </authorList>
    </citation>
    <scope>NUCLEOTIDE SEQUENCE</scope>
    <source>
        <strain evidence="3">CBS 606.72</strain>
    </source>
</reference>
<protein>
    <recommendedName>
        <fullName evidence="2">Phospholipase/carboxylesterase/thioesterase domain-containing protein</fullName>
    </recommendedName>
</protein>
<organism evidence="3 4">
    <name type="scientific">Immersiella caudata</name>
    <dbReference type="NCBI Taxonomy" id="314043"/>
    <lineage>
        <taxon>Eukaryota</taxon>
        <taxon>Fungi</taxon>
        <taxon>Dikarya</taxon>
        <taxon>Ascomycota</taxon>
        <taxon>Pezizomycotina</taxon>
        <taxon>Sordariomycetes</taxon>
        <taxon>Sordariomycetidae</taxon>
        <taxon>Sordariales</taxon>
        <taxon>Lasiosphaeriaceae</taxon>
        <taxon>Immersiella</taxon>
    </lineage>
</organism>
<dbReference type="InterPro" id="IPR029058">
    <property type="entry name" value="AB_hydrolase_fold"/>
</dbReference>
<dbReference type="Proteomes" id="UP001175000">
    <property type="component" value="Unassembled WGS sequence"/>
</dbReference>
<keyword evidence="4" id="KW-1185">Reference proteome</keyword>